<evidence type="ECO:0000313" key="4">
    <source>
        <dbReference type="Proteomes" id="UP000823561"/>
    </source>
</evidence>
<keyword evidence="4" id="KW-1185">Reference proteome</keyword>
<sequence>MVCGVSLSLLVSCVLLSLVILYRKRTAAGKTQDESFDPVTPESPASQAVDGDGDVHLYAGVCDPDPGQHSVQDAELTELYFLLQPPDSPAGGQDELYSLVAPSLTRQRPLQDLPLTDQTAPPTGSAPD</sequence>
<keyword evidence="2" id="KW-0732">Signal</keyword>
<dbReference type="Proteomes" id="UP000823561">
    <property type="component" value="Chromosome 4"/>
</dbReference>
<dbReference type="AlphaFoldDB" id="A0AAV6H7T3"/>
<dbReference type="EMBL" id="JADWDJ010000004">
    <property type="protein sequence ID" value="KAG5281692.1"/>
    <property type="molecule type" value="Genomic_DNA"/>
</dbReference>
<accession>A0AAV6H7T3</accession>
<proteinExistence type="predicted"/>
<gene>
    <name evidence="3" type="ORF">AALO_G00047740</name>
</gene>
<name>A0AAV6H7T3_9TELE</name>
<comment type="caution">
    <text evidence="3">The sequence shown here is derived from an EMBL/GenBank/DDBJ whole genome shotgun (WGS) entry which is preliminary data.</text>
</comment>
<feature type="signal peptide" evidence="2">
    <location>
        <begin position="1"/>
        <end position="29"/>
    </location>
</feature>
<evidence type="ECO:0000256" key="2">
    <source>
        <dbReference type="SAM" id="SignalP"/>
    </source>
</evidence>
<feature type="region of interest" description="Disordered" evidence="1">
    <location>
        <begin position="28"/>
        <end position="50"/>
    </location>
</feature>
<feature type="region of interest" description="Disordered" evidence="1">
    <location>
        <begin position="103"/>
        <end position="128"/>
    </location>
</feature>
<evidence type="ECO:0000313" key="3">
    <source>
        <dbReference type="EMBL" id="KAG5281692.1"/>
    </source>
</evidence>
<organism evidence="3 4">
    <name type="scientific">Alosa alosa</name>
    <name type="common">allis shad</name>
    <dbReference type="NCBI Taxonomy" id="278164"/>
    <lineage>
        <taxon>Eukaryota</taxon>
        <taxon>Metazoa</taxon>
        <taxon>Chordata</taxon>
        <taxon>Craniata</taxon>
        <taxon>Vertebrata</taxon>
        <taxon>Euteleostomi</taxon>
        <taxon>Actinopterygii</taxon>
        <taxon>Neopterygii</taxon>
        <taxon>Teleostei</taxon>
        <taxon>Clupei</taxon>
        <taxon>Clupeiformes</taxon>
        <taxon>Clupeoidei</taxon>
        <taxon>Clupeidae</taxon>
        <taxon>Alosa</taxon>
    </lineage>
</organism>
<feature type="chain" id="PRO_5043865492" evidence="2">
    <location>
        <begin position="30"/>
        <end position="128"/>
    </location>
</feature>
<protein>
    <submittedName>
        <fullName evidence="3">Uncharacterized protein</fullName>
    </submittedName>
</protein>
<reference evidence="3" key="1">
    <citation type="submission" date="2020-10" db="EMBL/GenBank/DDBJ databases">
        <title>Chromosome-scale genome assembly of the Allis shad, Alosa alosa.</title>
        <authorList>
            <person name="Margot Z."/>
            <person name="Christophe K."/>
            <person name="Cabau C."/>
            <person name="Louis A."/>
            <person name="Berthelot C."/>
            <person name="Parey E."/>
            <person name="Roest Crollius H."/>
            <person name="Montfort J."/>
            <person name="Robinson-Rechavi M."/>
            <person name="Bucao C."/>
            <person name="Bouchez O."/>
            <person name="Gislard M."/>
            <person name="Lluch J."/>
            <person name="Milhes M."/>
            <person name="Lampietro C."/>
            <person name="Lopez Roques C."/>
            <person name="Donnadieu C."/>
            <person name="Braasch I."/>
            <person name="Desvignes T."/>
            <person name="Postlethwait J."/>
            <person name="Bobe J."/>
            <person name="Guiguen Y."/>
        </authorList>
    </citation>
    <scope>NUCLEOTIDE SEQUENCE</scope>
    <source>
        <strain evidence="3">M-15738</strain>
        <tissue evidence="3">Blood</tissue>
    </source>
</reference>
<evidence type="ECO:0000256" key="1">
    <source>
        <dbReference type="SAM" id="MobiDB-lite"/>
    </source>
</evidence>